<dbReference type="CDD" id="cd14014">
    <property type="entry name" value="STKc_PknB_like"/>
    <property type="match status" value="1"/>
</dbReference>
<evidence type="ECO:0000256" key="4">
    <source>
        <dbReference type="ARBA" id="ARBA00022840"/>
    </source>
</evidence>
<evidence type="ECO:0000256" key="3">
    <source>
        <dbReference type="ARBA" id="ARBA00022777"/>
    </source>
</evidence>
<dbReference type="GO" id="GO:0005524">
    <property type="term" value="F:ATP binding"/>
    <property type="evidence" value="ECO:0007669"/>
    <property type="project" value="UniProtKB-KW"/>
</dbReference>
<accession>A0A517ZW39</accession>
<dbReference type="AlphaFoldDB" id="A0A517ZW39"/>
<dbReference type="RefSeq" id="WP_197534448.1">
    <property type="nucleotide sequence ID" value="NZ_CP036276.1"/>
</dbReference>
<keyword evidence="1 7" id="KW-0808">Transferase</keyword>
<proteinExistence type="predicted"/>
<dbReference type="PANTHER" id="PTHR43289">
    <property type="entry name" value="MITOGEN-ACTIVATED PROTEIN KINASE KINASE KINASE 20-RELATED"/>
    <property type="match status" value="1"/>
</dbReference>
<dbReference type="SMART" id="SM00220">
    <property type="entry name" value="S_TKc"/>
    <property type="match status" value="1"/>
</dbReference>
<protein>
    <submittedName>
        <fullName evidence="7">Serine/threonine-protein kinase PrkC</fullName>
        <ecNumber evidence="7">2.7.11.1</ecNumber>
    </submittedName>
</protein>
<name>A0A517ZW39_9PLAN</name>
<evidence type="ECO:0000256" key="5">
    <source>
        <dbReference type="SAM" id="MobiDB-lite"/>
    </source>
</evidence>
<dbReference type="PANTHER" id="PTHR43289:SF33">
    <property type="entry name" value="SERINE_THREONINE KINASE 31"/>
    <property type="match status" value="1"/>
</dbReference>
<evidence type="ECO:0000313" key="7">
    <source>
        <dbReference type="EMBL" id="QDU46689.1"/>
    </source>
</evidence>
<feature type="domain" description="Protein kinase" evidence="6">
    <location>
        <begin position="76"/>
        <end position="334"/>
    </location>
</feature>
<evidence type="ECO:0000256" key="1">
    <source>
        <dbReference type="ARBA" id="ARBA00022679"/>
    </source>
</evidence>
<keyword evidence="4" id="KW-0067">ATP-binding</keyword>
<feature type="region of interest" description="Disordered" evidence="5">
    <location>
        <begin position="409"/>
        <end position="430"/>
    </location>
</feature>
<dbReference type="SUPFAM" id="SSF56112">
    <property type="entry name" value="Protein kinase-like (PK-like)"/>
    <property type="match status" value="1"/>
</dbReference>
<gene>
    <name evidence="7" type="primary">prkC_13</name>
    <name evidence="7" type="ORF">Mal52_52110</name>
</gene>
<evidence type="ECO:0000256" key="2">
    <source>
        <dbReference type="ARBA" id="ARBA00022741"/>
    </source>
</evidence>
<dbReference type="EC" id="2.7.11.1" evidence="7"/>
<dbReference type="InterPro" id="IPR011009">
    <property type="entry name" value="Kinase-like_dom_sf"/>
</dbReference>
<keyword evidence="2" id="KW-0547">Nucleotide-binding</keyword>
<sequence length="760" mass="82788">MLDPPSQALLERLYENQICTPRDLNRCRKQVQRLTRDLPAFDSVWIDALLQARILTPFQARLLDSTPPGQIVVGPCLLLDRLGGGQRGETFLAQHKSSRQICVLKIVAPRDGYSVEEFSAFESVIARIADISHPCLVGPQVCDRLGDRIVVVSRHIAGPHLAELLVRRGRFPADIVWEIGRQLLDGLATLHANSQMHGDIRTHNVRLAQSGVSVLVDAGVRPVVERDLTIHSAAAPERFDGIAPELIGTGRSHAPTTDFYALGCLLWQLLAGRPPFPGGDPLAKIAAHQTSTVADVREWAPDTPPKLAEAIAQLTDPDPTKRPQSAAEAIDVWGKPSRMARSKVSRFVAGFRGPARATREGRAATTVGRWAPMFVLVFLLSGLATFLSDQGARNAMLAMVNDLAPSLNQLEDNKNSKSPPEAKADPQETPTARPKYLELPAAQNGIIVLNAPGPYSIRPISAVGPLVIRGTAGTPSEIVIDSAPLKISAESIRLENVRLRNIAPETGHAPAGSLVLLQTDRLDVNRCEFHTHALDSLPSETITPAARLSIKPIALAWRNLGTSAGGMIRLRDTQFVGVGTALHMASAPQSLQAKNCLRLGGGTMFVLNSPPPAGSLLTVQLNSVTCRESGPLWNWRFSDKNRRPGKVQINATNCVFHAADQQTALFEFLGDDVRNDWSELVSLNGVDTIIRPQTRLVTWLNRQTAQLTPLADEMLYVEGVFAVPYTFRGNLTNRPADSELDEIKASISRRSEELPGYHVR</sequence>
<dbReference type="Proteomes" id="UP000319383">
    <property type="component" value="Chromosome"/>
</dbReference>
<feature type="compositionally biased region" description="Basic and acidic residues" evidence="5">
    <location>
        <begin position="411"/>
        <end position="426"/>
    </location>
</feature>
<keyword evidence="3 7" id="KW-0418">Kinase</keyword>
<dbReference type="PROSITE" id="PS50011">
    <property type="entry name" value="PROTEIN_KINASE_DOM"/>
    <property type="match status" value="1"/>
</dbReference>
<dbReference type="GO" id="GO:0004674">
    <property type="term" value="F:protein serine/threonine kinase activity"/>
    <property type="evidence" value="ECO:0007669"/>
    <property type="project" value="UniProtKB-EC"/>
</dbReference>
<dbReference type="InterPro" id="IPR000719">
    <property type="entry name" value="Prot_kinase_dom"/>
</dbReference>
<organism evidence="7 8">
    <name type="scientific">Symmachiella dynata</name>
    <dbReference type="NCBI Taxonomy" id="2527995"/>
    <lineage>
        <taxon>Bacteria</taxon>
        <taxon>Pseudomonadati</taxon>
        <taxon>Planctomycetota</taxon>
        <taxon>Planctomycetia</taxon>
        <taxon>Planctomycetales</taxon>
        <taxon>Planctomycetaceae</taxon>
        <taxon>Symmachiella</taxon>
    </lineage>
</organism>
<dbReference type="EMBL" id="CP036276">
    <property type="protein sequence ID" value="QDU46689.1"/>
    <property type="molecule type" value="Genomic_DNA"/>
</dbReference>
<keyword evidence="8" id="KW-1185">Reference proteome</keyword>
<reference evidence="7 8" key="1">
    <citation type="submission" date="2019-02" db="EMBL/GenBank/DDBJ databases">
        <title>Deep-cultivation of Planctomycetes and their phenomic and genomic characterization uncovers novel biology.</title>
        <authorList>
            <person name="Wiegand S."/>
            <person name="Jogler M."/>
            <person name="Boedeker C."/>
            <person name="Pinto D."/>
            <person name="Vollmers J."/>
            <person name="Rivas-Marin E."/>
            <person name="Kohn T."/>
            <person name="Peeters S.H."/>
            <person name="Heuer A."/>
            <person name="Rast P."/>
            <person name="Oberbeckmann S."/>
            <person name="Bunk B."/>
            <person name="Jeske O."/>
            <person name="Meyerdierks A."/>
            <person name="Storesund J.E."/>
            <person name="Kallscheuer N."/>
            <person name="Luecker S."/>
            <person name="Lage O.M."/>
            <person name="Pohl T."/>
            <person name="Merkel B.J."/>
            <person name="Hornburger P."/>
            <person name="Mueller R.-W."/>
            <person name="Bruemmer F."/>
            <person name="Labrenz M."/>
            <person name="Spormann A.M."/>
            <person name="Op den Camp H."/>
            <person name="Overmann J."/>
            <person name="Amann R."/>
            <person name="Jetten M.S.M."/>
            <person name="Mascher T."/>
            <person name="Medema M.H."/>
            <person name="Devos D.P."/>
            <person name="Kaster A.-K."/>
            <person name="Ovreas L."/>
            <person name="Rohde M."/>
            <person name="Galperin M.Y."/>
            <person name="Jogler C."/>
        </authorList>
    </citation>
    <scope>NUCLEOTIDE SEQUENCE [LARGE SCALE GENOMIC DNA]</scope>
    <source>
        <strain evidence="7 8">Mal52</strain>
    </source>
</reference>
<evidence type="ECO:0000259" key="6">
    <source>
        <dbReference type="PROSITE" id="PS50011"/>
    </source>
</evidence>
<dbReference type="KEGG" id="sdyn:Mal52_52110"/>
<evidence type="ECO:0000313" key="8">
    <source>
        <dbReference type="Proteomes" id="UP000319383"/>
    </source>
</evidence>
<dbReference type="Gene3D" id="1.10.510.10">
    <property type="entry name" value="Transferase(Phosphotransferase) domain 1"/>
    <property type="match status" value="1"/>
</dbReference>
<dbReference type="Pfam" id="PF00069">
    <property type="entry name" value="Pkinase"/>
    <property type="match status" value="1"/>
</dbReference>